<evidence type="ECO:0000313" key="2">
    <source>
        <dbReference type="EMBL" id="CCQ71280.1"/>
    </source>
</evidence>
<evidence type="ECO:0000313" key="1">
    <source>
        <dbReference type="EMBL" id="CAG5092564.1"/>
    </source>
</evidence>
<keyword evidence="3" id="KW-1185">Reference proteome</keyword>
<reference evidence="2" key="1">
    <citation type="journal article" date="2013" name="Philos. Trans. R. Soc. Lond., B, Biol. Sci.">
        <title>Functional endogenous viral elements in the genome of the parasitoid wasp Cotesia congregata: insights into the evolutionary dynamics of bracoviruses.</title>
        <authorList>
            <person name="Bezier A."/>
            <person name="Louis F."/>
            <person name="Jancek S."/>
            <person name="Periquet G."/>
            <person name="Theze J."/>
            <person name="Gyapay G."/>
            <person name="Musset K."/>
            <person name="Lesobre J."/>
            <person name="Lenoble P."/>
            <person name="Dupuy C."/>
            <person name="Gundersen-Rindal D."/>
            <person name="Herniou E.A.Drezen.J.M."/>
        </authorList>
    </citation>
    <scope>NUCLEOTIDE SEQUENCE</scope>
</reference>
<organism evidence="2">
    <name type="scientific">Cotesia congregata</name>
    <name type="common">Parasitoid wasp</name>
    <name type="synonym">Apanteles congregatus</name>
    <dbReference type="NCBI Taxonomy" id="51543"/>
    <lineage>
        <taxon>Eukaryota</taxon>
        <taxon>Metazoa</taxon>
        <taxon>Ecdysozoa</taxon>
        <taxon>Arthropoda</taxon>
        <taxon>Hexapoda</taxon>
        <taxon>Insecta</taxon>
        <taxon>Pterygota</taxon>
        <taxon>Neoptera</taxon>
        <taxon>Endopterygota</taxon>
        <taxon>Hymenoptera</taxon>
        <taxon>Apocrita</taxon>
        <taxon>Ichneumonoidea</taxon>
        <taxon>Braconidae</taxon>
        <taxon>Microgastrinae</taxon>
        <taxon>Cotesia</taxon>
    </lineage>
</organism>
<evidence type="ECO:0000313" key="3">
    <source>
        <dbReference type="Proteomes" id="UP000786811"/>
    </source>
</evidence>
<protein>
    <submittedName>
        <fullName evidence="1">Cc_single_18.14</fullName>
    </submittedName>
</protein>
<gene>
    <name evidence="2" type="primary">CcBV_18.14</name>
    <name evidence="1" type="ORF">HICCMSTLAB_LOCUS6229</name>
</gene>
<accession>S6CVS9</accession>
<dbReference type="Proteomes" id="UP000786811">
    <property type="component" value="Unassembled WGS sequence"/>
</dbReference>
<proteinExistence type="predicted"/>
<reference evidence="1" key="2">
    <citation type="submission" date="2021-04" db="EMBL/GenBank/DDBJ databases">
        <authorList>
            <person name="Chebbi M.A.C M."/>
        </authorList>
    </citation>
    <scope>NUCLEOTIDE SEQUENCE</scope>
</reference>
<name>S6CVS9_COTCN</name>
<dbReference type="AlphaFoldDB" id="S6CVS9"/>
<dbReference type="EMBL" id="HF586473">
    <property type="protein sequence ID" value="CCQ71280.1"/>
    <property type="molecule type" value="Genomic_DNA"/>
</dbReference>
<sequence>MESPKNVVKKLFSLLPILVFLKKSSSNLKKDTDKEKADNVNKEELSKKFSLTTFRSLNKVTGYCDASAMVTYGVDDVPRVQHMFGCWP</sequence>
<dbReference type="EMBL" id="CAJNRD030001120">
    <property type="protein sequence ID" value="CAG5092564.1"/>
    <property type="molecule type" value="Genomic_DNA"/>
</dbReference>